<keyword evidence="2" id="KW-1185">Reference proteome</keyword>
<dbReference type="Gene3D" id="3.40.50.150">
    <property type="entry name" value="Vaccinia Virus protein VP39"/>
    <property type="match status" value="2"/>
</dbReference>
<dbReference type="CDD" id="cd02440">
    <property type="entry name" value="AdoMet_MTases"/>
    <property type="match status" value="2"/>
</dbReference>
<dbReference type="Proteomes" id="UP000003571">
    <property type="component" value="Unassembled WGS sequence"/>
</dbReference>
<dbReference type="AlphaFoldDB" id="H7EI39"/>
<dbReference type="eggNOG" id="COG2227">
    <property type="taxonomic scope" value="Bacteria"/>
</dbReference>
<keyword evidence="1" id="KW-0808">Transferase</keyword>
<dbReference type="InterPro" id="IPR029063">
    <property type="entry name" value="SAM-dependent_MTases_sf"/>
</dbReference>
<dbReference type="OrthoDB" id="9801954at2"/>
<proteinExistence type="predicted"/>
<dbReference type="GO" id="GO:0008168">
    <property type="term" value="F:methyltransferase activity"/>
    <property type="evidence" value="ECO:0007669"/>
    <property type="project" value="UniProtKB-KW"/>
</dbReference>
<gene>
    <name evidence="1" type="ORF">TresaDRAFT_2213</name>
</gene>
<comment type="caution">
    <text evidence="1">The sequence shown here is derived from an EMBL/GenBank/DDBJ whole genome shotgun (WGS) entry which is preliminary data.</text>
</comment>
<sequence>MQNILFSIDSPLPTSTPTNPYIEFRGWAFSKTSEIKQIRITYNERSVEANLFMPRHDVAVAFPDFAGKAENSGFFKLIPLSKEELLAGVVFTIEITAVDEEVCTQQIAISPVTEQQYENMKADDSVCTCSFCGETSHFGNSGFDYPIFHKYKIIGAGIRPKTACQFCGSNDRIRYLDYVLSNYTNIYRSKNRILHIAPEKLIEKKIRSNKKCDYITGDIQEGVADCKVDVTRMQFSEKHFDFIMLNHVFEHIPDEAAAVSEIKRCLKKNGKLIFSVPICLERNTFEDSSYTTAEERIKFYGQADHVRLYGANDIVVRFERYGLKVTEYIAEKVLSAEQIAKMRVTAQDRIFIAKKNHKSVFWHSQQNVWNEVRELKIELEKTKNMCKNLTDSINEANWAHIFHDTISTSPWLQDKSFSPGRMALGYNGLYSLYRILNEFKPKRILEIGLGQSTHMISQFVKYANAEHIVVEANKDWIYFYKNAHSLPEGTQIMHLDYEILPYKDENVRVFKNFKESLTGKKFDFILVDAPFGADMIEYSRIDILQLIPDSLAKDFVIFIDDTQRYGESHTSDSIVAKLAENGIAACKGRYSGVASNDVICSENLRFLTTL</sequence>
<dbReference type="GO" id="GO:0032259">
    <property type="term" value="P:methylation"/>
    <property type="evidence" value="ECO:0007669"/>
    <property type="project" value="UniProtKB-KW"/>
</dbReference>
<organism evidence="1 2">
    <name type="scientific">Treponema saccharophilum DSM 2985</name>
    <dbReference type="NCBI Taxonomy" id="907348"/>
    <lineage>
        <taxon>Bacteria</taxon>
        <taxon>Pseudomonadati</taxon>
        <taxon>Spirochaetota</taxon>
        <taxon>Spirochaetia</taxon>
        <taxon>Spirochaetales</taxon>
        <taxon>Treponemataceae</taxon>
        <taxon>Treponema</taxon>
    </lineage>
</organism>
<dbReference type="STRING" id="907348.TresaDRAFT_2213"/>
<accession>H7EI39</accession>
<dbReference type="SUPFAM" id="SSF53335">
    <property type="entry name" value="S-adenosyl-L-methionine-dependent methyltransferases"/>
    <property type="match status" value="2"/>
</dbReference>
<keyword evidence="1" id="KW-0489">Methyltransferase</keyword>
<evidence type="ECO:0000313" key="1">
    <source>
        <dbReference type="EMBL" id="EIC02718.1"/>
    </source>
</evidence>
<dbReference type="RefSeq" id="WP_002702493.1">
    <property type="nucleotide sequence ID" value="NZ_AGRW01000034.1"/>
</dbReference>
<protein>
    <submittedName>
        <fullName evidence="1">Methyltransferase type 11</fullName>
    </submittedName>
</protein>
<dbReference type="PATRIC" id="fig|907348.3.peg.474"/>
<dbReference type="Pfam" id="PF13489">
    <property type="entry name" value="Methyltransf_23"/>
    <property type="match status" value="1"/>
</dbReference>
<dbReference type="eggNOG" id="COG4122">
    <property type="taxonomic scope" value="Bacteria"/>
</dbReference>
<reference evidence="1 2" key="1">
    <citation type="submission" date="2011-09" db="EMBL/GenBank/DDBJ databases">
        <title>The draft genome of Treponema saccharophilum DSM 2985.</title>
        <authorList>
            <consortium name="US DOE Joint Genome Institute (JGI-PGF)"/>
            <person name="Lucas S."/>
            <person name="Copeland A."/>
            <person name="Lapidus A."/>
            <person name="Glavina del Rio T."/>
            <person name="Dalin E."/>
            <person name="Tice H."/>
            <person name="Bruce D."/>
            <person name="Goodwin L."/>
            <person name="Pitluck S."/>
            <person name="Peters L."/>
            <person name="Kyrpides N."/>
            <person name="Mavromatis K."/>
            <person name="Ivanova N."/>
            <person name="Markowitz V."/>
            <person name="Cheng J.-F."/>
            <person name="Hugenholtz P."/>
            <person name="Woyke T."/>
            <person name="Wu D."/>
            <person name="Gronow S."/>
            <person name="Wellnitz S."/>
            <person name="Brambilla E."/>
            <person name="Klenk H.-P."/>
            <person name="Eisen J.A."/>
        </authorList>
    </citation>
    <scope>NUCLEOTIDE SEQUENCE [LARGE SCALE GENOMIC DNA]</scope>
    <source>
        <strain evidence="1 2">DSM 2985</strain>
    </source>
</reference>
<dbReference type="EMBL" id="AGRW01000034">
    <property type="protein sequence ID" value="EIC02718.1"/>
    <property type="molecule type" value="Genomic_DNA"/>
</dbReference>
<evidence type="ECO:0000313" key="2">
    <source>
        <dbReference type="Proteomes" id="UP000003571"/>
    </source>
</evidence>
<name>H7EI39_9SPIR</name>